<protein>
    <submittedName>
        <fullName evidence="4">Prolyl oligopeptidase family serine peptidase</fullName>
    </submittedName>
</protein>
<keyword evidence="7" id="KW-1185">Reference proteome</keyword>
<evidence type="ECO:0000313" key="6">
    <source>
        <dbReference type="Proteomes" id="UP001155901"/>
    </source>
</evidence>
<dbReference type="Pfam" id="PF00326">
    <property type="entry name" value="Peptidase_S9"/>
    <property type="match status" value="1"/>
</dbReference>
<proteinExistence type="predicted"/>
<dbReference type="PANTHER" id="PTHR34853:SF1">
    <property type="entry name" value="LIPASE 5"/>
    <property type="match status" value="1"/>
</dbReference>
<feature type="signal peptide" evidence="2">
    <location>
        <begin position="1"/>
        <end position="25"/>
    </location>
</feature>
<dbReference type="GO" id="GO:0004806">
    <property type="term" value="F:triacylglycerol lipase activity"/>
    <property type="evidence" value="ECO:0007669"/>
    <property type="project" value="InterPro"/>
</dbReference>
<name>A0AA41HBK0_9BURK</name>
<reference evidence="4" key="1">
    <citation type="submission" date="2021-07" db="EMBL/GenBank/DDBJ databases">
        <title>Characterization of violacein-producing bacteria and related species.</title>
        <authorList>
            <person name="Wilson H.S."/>
            <person name="De Leon M.E."/>
        </authorList>
    </citation>
    <scope>NUCLEOTIDE SEQUENCE</scope>
    <source>
        <strain evidence="4">HSC-15S17</strain>
    </source>
</reference>
<dbReference type="AlphaFoldDB" id="A0AA41HBK0"/>
<dbReference type="EMBL" id="JALJZU010000003">
    <property type="protein sequence ID" value="MCP2008121.1"/>
    <property type="molecule type" value="Genomic_DNA"/>
</dbReference>
<dbReference type="EMBL" id="JAHTGR010000005">
    <property type="protein sequence ID" value="MBV6321619.1"/>
    <property type="molecule type" value="Genomic_DNA"/>
</dbReference>
<organism evidence="4 6">
    <name type="scientific">Duganella violaceipulchra</name>
    <dbReference type="NCBI Taxonomy" id="2849652"/>
    <lineage>
        <taxon>Bacteria</taxon>
        <taxon>Pseudomonadati</taxon>
        <taxon>Pseudomonadota</taxon>
        <taxon>Betaproteobacteria</taxon>
        <taxon>Burkholderiales</taxon>
        <taxon>Oxalobacteraceae</taxon>
        <taxon>Telluria group</taxon>
        <taxon>Duganella</taxon>
    </lineage>
</organism>
<dbReference type="GO" id="GO:0008236">
    <property type="term" value="F:serine-type peptidase activity"/>
    <property type="evidence" value="ECO:0007669"/>
    <property type="project" value="InterPro"/>
</dbReference>
<comment type="caution">
    <text evidence="4">The sequence shown here is derived from an EMBL/GenBank/DDBJ whole genome shotgun (WGS) entry which is preliminary data.</text>
</comment>
<evidence type="ECO:0000256" key="1">
    <source>
        <dbReference type="SAM" id="MobiDB-lite"/>
    </source>
</evidence>
<dbReference type="Proteomes" id="UP001162889">
    <property type="component" value="Unassembled WGS sequence"/>
</dbReference>
<feature type="domain" description="Peptidase S9 prolyl oligopeptidase catalytic" evidence="3">
    <location>
        <begin position="170"/>
        <end position="250"/>
    </location>
</feature>
<dbReference type="GO" id="GO:0006508">
    <property type="term" value="P:proteolysis"/>
    <property type="evidence" value="ECO:0007669"/>
    <property type="project" value="InterPro"/>
</dbReference>
<dbReference type="InterPro" id="IPR001375">
    <property type="entry name" value="Peptidase_S9_cat"/>
</dbReference>
<dbReference type="RefSeq" id="WP_217942389.1">
    <property type="nucleotide sequence ID" value="NZ_JAHTGR010000005.1"/>
</dbReference>
<evidence type="ECO:0000313" key="7">
    <source>
        <dbReference type="Proteomes" id="UP001162889"/>
    </source>
</evidence>
<dbReference type="Proteomes" id="UP001155901">
    <property type="component" value="Unassembled WGS sequence"/>
</dbReference>
<keyword evidence="2" id="KW-0732">Signal</keyword>
<feature type="region of interest" description="Disordered" evidence="1">
    <location>
        <begin position="25"/>
        <end position="47"/>
    </location>
</feature>
<sequence length="527" mass="54149">MNQTGPILLLATLLAALGGCGSGGSAPVAATPAPSPAPVTPTPPTGVADTSGARGALLFNPPPLAQSLDPAGLVQALGLLGRTGAQILSAAGQPKCSIDFHQFEYSTVGVGGETTTASGSLMVPNGTDPACSGKRPVLMYGHGSSLQRNVRMGDLSPNAPYSSTSATAAAAALYAAQGYIVIAPNYAGYDTSTLSYHAHHVAEQNAKDMIDALTAARKAFAKLPHPVADSGKLFLTGYSEGGYVTMATQRAMQAAGISVTAAAPLSGNYAESVSYETSLGSPDLLRGLAQLGADAMLDLTLQFTAWQKAYGNLYAAPSELYQPAYAASMETLAPTLLPINRLIATGKLPPHLLANDMPGYAGLPAAEQAAYGTPDTSLLKSAYLTALLNDIVSHPCPVGSSTAPLDCAHAHPMRAAWFKNDLRTWVPTAPLLMCGGNGDGVVPFNNATLTQAYFNAHGVGAGLVTVLDVDTPVLANDPYAGAKNLFAETRRLVIAANGNPADPDTYHDSLAFAGCNVAARDFFKAYQ</sequence>
<accession>A0AA41HBK0</accession>
<feature type="compositionally biased region" description="Pro residues" evidence="1">
    <location>
        <begin position="33"/>
        <end position="44"/>
    </location>
</feature>
<evidence type="ECO:0000256" key="2">
    <source>
        <dbReference type="SAM" id="SignalP"/>
    </source>
</evidence>
<evidence type="ECO:0000313" key="5">
    <source>
        <dbReference type="EMBL" id="MCP2008121.1"/>
    </source>
</evidence>
<dbReference type="GO" id="GO:0016042">
    <property type="term" value="P:lipid catabolic process"/>
    <property type="evidence" value="ECO:0007669"/>
    <property type="project" value="InterPro"/>
</dbReference>
<dbReference type="PANTHER" id="PTHR34853">
    <property type="match status" value="1"/>
</dbReference>
<evidence type="ECO:0000313" key="4">
    <source>
        <dbReference type="EMBL" id="MBV6321619.1"/>
    </source>
</evidence>
<dbReference type="InterPro" id="IPR005152">
    <property type="entry name" value="Lipase_secreted"/>
</dbReference>
<reference evidence="5" key="2">
    <citation type="submission" date="2022-03" db="EMBL/GenBank/DDBJ databases">
        <title>Genome Encyclopedia of Bacteria and Archaea VI: Functional Genomics of Type Strains.</title>
        <authorList>
            <person name="Whitman W."/>
        </authorList>
    </citation>
    <scope>NUCLEOTIDE SEQUENCE</scope>
    <source>
        <strain evidence="5">HSC-15S17</strain>
    </source>
</reference>
<gene>
    <name evidence="4" type="ORF">KVP70_11780</name>
    <name evidence="5" type="ORF">L1274_001821</name>
</gene>
<evidence type="ECO:0000259" key="3">
    <source>
        <dbReference type="Pfam" id="PF00326"/>
    </source>
</evidence>
<feature type="chain" id="PRO_5041341898" evidence="2">
    <location>
        <begin position="26"/>
        <end position="527"/>
    </location>
</feature>